<keyword evidence="5" id="KW-0963">Cytoplasm</keyword>
<evidence type="ECO:0000256" key="5">
    <source>
        <dbReference type="ARBA" id="ARBA00022490"/>
    </source>
</evidence>
<evidence type="ECO:0000256" key="1">
    <source>
        <dbReference type="ARBA" id="ARBA00004496"/>
    </source>
</evidence>
<dbReference type="RefSeq" id="WP_200398109.1">
    <property type="nucleotide sequence ID" value="NZ_CP066831.1"/>
</dbReference>
<dbReference type="Gene3D" id="3.40.50.150">
    <property type="entry name" value="Vaccinia Virus protein VP39"/>
    <property type="match status" value="1"/>
</dbReference>
<organism evidence="12 13">
    <name type="scientific">Streptomyces liliifuscus</name>
    <dbReference type="NCBI Taxonomy" id="2797636"/>
    <lineage>
        <taxon>Bacteria</taxon>
        <taxon>Bacillati</taxon>
        <taxon>Actinomycetota</taxon>
        <taxon>Actinomycetes</taxon>
        <taxon>Kitasatosporales</taxon>
        <taxon>Streptomycetaceae</taxon>
        <taxon>Streptomyces</taxon>
    </lineage>
</organism>
<gene>
    <name evidence="12" type="ORF">JEQ17_30325</name>
</gene>
<evidence type="ECO:0000256" key="4">
    <source>
        <dbReference type="ARBA" id="ARBA00013346"/>
    </source>
</evidence>
<dbReference type="Pfam" id="PF01135">
    <property type="entry name" value="PCMT"/>
    <property type="match status" value="1"/>
</dbReference>
<dbReference type="CDD" id="cd02440">
    <property type="entry name" value="AdoMet_MTases"/>
    <property type="match status" value="1"/>
</dbReference>
<dbReference type="AlphaFoldDB" id="A0A7T7KYS3"/>
<evidence type="ECO:0000256" key="9">
    <source>
        <dbReference type="ARBA" id="ARBA00030757"/>
    </source>
</evidence>
<evidence type="ECO:0000256" key="10">
    <source>
        <dbReference type="ARBA" id="ARBA00031323"/>
    </source>
</evidence>
<name>A0A7T7KYS3_9ACTN</name>
<evidence type="ECO:0000313" key="12">
    <source>
        <dbReference type="EMBL" id="QQM43277.1"/>
    </source>
</evidence>
<dbReference type="PANTHER" id="PTHR11579">
    <property type="entry name" value="PROTEIN-L-ISOASPARTATE O-METHYLTRANSFERASE"/>
    <property type="match status" value="1"/>
</dbReference>
<keyword evidence="7 12" id="KW-0808">Transferase</keyword>
<dbReference type="EMBL" id="CP066831">
    <property type="protein sequence ID" value="QQM43277.1"/>
    <property type="molecule type" value="Genomic_DNA"/>
</dbReference>
<accession>A0A7T7KYS3</accession>
<dbReference type="Proteomes" id="UP000595636">
    <property type="component" value="Chromosome"/>
</dbReference>
<evidence type="ECO:0000313" key="13">
    <source>
        <dbReference type="Proteomes" id="UP000595636"/>
    </source>
</evidence>
<proteinExistence type="inferred from homology"/>
<comment type="subcellular location">
    <subcellularLocation>
        <location evidence="1">Cytoplasm</location>
    </subcellularLocation>
</comment>
<dbReference type="GO" id="GO:0004719">
    <property type="term" value="F:protein-L-isoaspartate (D-aspartate) O-methyltransferase activity"/>
    <property type="evidence" value="ECO:0007669"/>
    <property type="project" value="UniProtKB-EC"/>
</dbReference>
<dbReference type="SUPFAM" id="SSF53335">
    <property type="entry name" value="S-adenosyl-L-methionine-dependent methyltransferases"/>
    <property type="match status" value="1"/>
</dbReference>
<evidence type="ECO:0000256" key="3">
    <source>
        <dbReference type="ARBA" id="ARBA00011890"/>
    </source>
</evidence>
<evidence type="ECO:0000256" key="7">
    <source>
        <dbReference type="ARBA" id="ARBA00022679"/>
    </source>
</evidence>
<evidence type="ECO:0000256" key="8">
    <source>
        <dbReference type="ARBA" id="ARBA00022691"/>
    </source>
</evidence>
<dbReference type="EC" id="2.1.1.77" evidence="3"/>
<keyword evidence="6 12" id="KW-0489">Methyltransferase</keyword>
<keyword evidence="8" id="KW-0949">S-adenosyl-L-methionine</keyword>
<dbReference type="InterPro" id="IPR029063">
    <property type="entry name" value="SAM-dependent_MTases_sf"/>
</dbReference>
<dbReference type="PANTHER" id="PTHR11579:SF0">
    <property type="entry name" value="PROTEIN-L-ISOASPARTATE(D-ASPARTATE) O-METHYLTRANSFERASE"/>
    <property type="match status" value="1"/>
</dbReference>
<evidence type="ECO:0000256" key="6">
    <source>
        <dbReference type="ARBA" id="ARBA00022603"/>
    </source>
</evidence>
<protein>
    <recommendedName>
        <fullName evidence="4">Protein-L-isoaspartate O-methyltransferase</fullName>
        <ecNumber evidence="3">2.1.1.77</ecNumber>
    </recommendedName>
    <alternativeName>
        <fullName evidence="11">L-isoaspartyl protein carboxyl methyltransferase</fullName>
    </alternativeName>
    <alternativeName>
        <fullName evidence="9">Protein L-isoaspartyl methyltransferase</fullName>
    </alternativeName>
    <alternativeName>
        <fullName evidence="10">Protein-beta-aspartate methyltransferase</fullName>
    </alternativeName>
</protein>
<dbReference type="InterPro" id="IPR000682">
    <property type="entry name" value="PCMT"/>
</dbReference>
<evidence type="ECO:0000256" key="2">
    <source>
        <dbReference type="ARBA" id="ARBA00005369"/>
    </source>
</evidence>
<sequence length="329" mass="35827">MGAHAIDPGLDDLAATARAALVREIEASGAWATDPVWREAFESVPRHLFVPYYYVGALGGGYERRWGEDPSPRRRENWVRGAYADAPLATRVRDGELLSSSSQPSLMAKMLAELAVRDGDAVLEIGAGTGYNAALLSHRLGDGQVTTVDLDPEITDSARRHLALAGHHPTVVTGDGARGCPERAPFDRIIATCTLSTIPRVWLAQCAPGARILAPFATGLIALRVRDSEYAEGRFLHTPAYFVPLRGGGPPGPELPDVDLTGLPRRTRSHELFRFLLTLTADSLDPHEAYGIWEREGQPPRQRYGITVGGGRAWAWLDDPEGPYTWPLP</sequence>
<comment type="similarity">
    <text evidence="2">Belongs to the methyltransferase superfamily. L-isoaspartyl/D-aspartyl protein methyltransferase family.</text>
</comment>
<dbReference type="GO" id="GO:0032259">
    <property type="term" value="P:methylation"/>
    <property type="evidence" value="ECO:0007669"/>
    <property type="project" value="UniProtKB-KW"/>
</dbReference>
<dbReference type="GO" id="GO:0005737">
    <property type="term" value="C:cytoplasm"/>
    <property type="evidence" value="ECO:0007669"/>
    <property type="project" value="UniProtKB-SubCell"/>
</dbReference>
<evidence type="ECO:0000256" key="11">
    <source>
        <dbReference type="ARBA" id="ARBA00031350"/>
    </source>
</evidence>
<keyword evidence="13" id="KW-1185">Reference proteome</keyword>
<reference evidence="12 13" key="1">
    <citation type="submission" date="2020-12" db="EMBL/GenBank/DDBJ databases">
        <title>A novel species.</title>
        <authorList>
            <person name="Li K."/>
        </authorList>
    </citation>
    <scope>NUCLEOTIDE SEQUENCE [LARGE SCALE GENOMIC DNA]</scope>
    <source>
        <strain evidence="12 13">ZYC-3</strain>
    </source>
</reference>
<dbReference type="KEGG" id="slf:JEQ17_30325"/>